<proteinExistence type="inferred from homology"/>
<evidence type="ECO:0000259" key="2">
    <source>
        <dbReference type="Pfam" id="PF00582"/>
    </source>
</evidence>
<evidence type="ECO:0000256" key="1">
    <source>
        <dbReference type="ARBA" id="ARBA00008791"/>
    </source>
</evidence>
<dbReference type="Pfam" id="PF00582">
    <property type="entry name" value="Usp"/>
    <property type="match status" value="1"/>
</dbReference>
<dbReference type="InterPro" id="IPR006016">
    <property type="entry name" value="UspA"/>
</dbReference>
<evidence type="ECO:0000313" key="3">
    <source>
        <dbReference type="EMBL" id="MCB7482476.1"/>
    </source>
</evidence>
<name>A0A9X1LLD0_9FLAO</name>
<dbReference type="Proteomes" id="UP001139414">
    <property type="component" value="Unassembled WGS sequence"/>
</dbReference>
<organism evidence="3 4">
    <name type="scientific">Christiangramia sediminis</name>
    <dbReference type="NCBI Taxonomy" id="2881336"/>
    <lineage>
        <taxon>Bacteria</taxon>
        <taxon>Pseudomonadati</taxon>
        <taxon>Bacteroidota</taxon>
        <taxon>Flavobacteriia</taxon>
        <taxon>Flavobacteriales</taxon>
        <taxon>Flavobacteriaceae</taxon>
        <taxon>Christiangramia</taxon>
    </lineage>
</organism>
<dbReference type="AlphaFoldDB" id="A0A9X1LLD0"/>
<evidence type="ECO:0000313" key="4">
    <source>
        <dbReference type="Proteomes" id="UP001139414"/>
    </source>
</evidence>
<accession>A0A9X1LLD0</accession>
<dbReference type="Gene3D" id="3.40.50.620">
    <property type="entry name" value="HUPs"/>
    <property type="match status" value="2"/>
</dbReference>
<dbReference type="RefSeq" id="WP_229342181.1">
    <property type="nucleotide sequence ID" value="NZ_JAJBZG010000005.1"/>
</dbReference>
<comment type="similarity">
    <text evidence="1">Belongs to the universal stress protein A family.</text>
</comment>
<dbReference type="EMBL" id="JAJBZG010000005">
    <property type="protein sequence ID" value="MCB7482476.1"/>
    <property type="molecule type" value="Genomic_DNA"/>
</dbReference>
<dbReference type="PANTHER" id="PTHR46268">
    <property type="entry name" value="STRESS RESPONSE PROTEIN NHAX"/>
    <property type="match status" value="1"/>
</dbReference>
<protein>
    <submittedName>
        <fullName evidence="3">Universal stress protein</fullName>
    </submittedName>
</protein>
<dbReference type="InterPro" id="IPR014729">
    <property type="entry name" value="Rossmann-like_a/b/a_fold"/>
</dbReference>
<dbReference type="CDD" id="cd00293">
    <property type="entry name" value="USP-like"/>
    <property type="match status" value="1"/>
</dbReference>
<gene>
    <name evidence="3" type="ORF">LGQ90_14490</name>
</gene>
<reference evidence="3" key="1">
    <citation type="submission" date="2021-10" db="EMBL/GenBank/DDBJ databases">
        <title>Gramella sp. ASW11-100T, isolated from marine sediment.</title>
        <authorList>
            <person name="Xia C."/>
        </authorList>
    </citation>
    <scope>NUCLEOTIDE SEQUENCE</scope>
    <source>
        <strain evidence="3">ASW11-100</strain>
    </source>
</reference>
<comment type="caution">
    <text evidence="3">The sequence shown here is derived from an EMBL/GenBank/DDBJ whole genome shotgun (WGS) entry which is preliminary data.</text>
</comment>
<keyword evidence="4" id="KW-1185">Reference proteome</keyword>
<feature type="domain" description="UspA" evidence="2">
    <location>
        <begin position="1"/>
        <end position="138"/>
    </location>
</feature>
<dbReference type="PANTHER" id="PTHR46268:SF6">
    <property type="entry name" value="UNIVERSAL STRESS PROTEIN UP12"/>
    <property type="match status" value="1"/>
</dbReference>
<dbReference type="SUPFAM" id="SSF52402">
    <property type="entry name" value="Adenine nucleotide alpha hydrolases-like"/>
    <property type="match status" value="2"/>
</dbReference>
<sequence length="282" mass="32355">MKNILIATDFSKEAYCALHYVTQLFTKADTKFFIANFYGEKINASIYHLLNEEEFSKMPKLKQESQLACQETLHQIIRDSGLASDRFEVISSEQKLSNGIKDLIQSHNLDLVVMGTKKHTGSLAGFMGTNTTRIIEKTLAAPLLIIPRELDFTPPANIAFASELIFDFNFEAMAILKEIATEFKSTITVIHYGEETEMSQRQWKNYNAFKKFFEGININLEFSSTHVDLSRNIADFVKNNHIDMLSMGYYKHSATGKFFREPIVEKIDRHLSFPFLILPEKK</sequence>